<dbReference type="AlphaFoldDB" id="A0A0A0C1R4"/>
<dbReference type="Gene3D" id="1.20.144.10">
    <property type="entry name" value="Phosphatidic acid phosphatase type 2/haloperoxidase"/>
    <property type="match status" value="2"/>
</dbReference>
<evidence type="ECO:0000259" key="2">
    <source>
        <dbReference type="SMART" id="SM00014"/>
    </source>
</evidence>
<name>A0A0A0C1R4_9CELL</name>
<dbReference type="InterPro" id="IPR036938">
    <property type="entry name" value="PAP2/HPO_sf"/>
</dbReference>
<keyword evidence="1" id="KW-1133">Transmembrane helix</keyword>
<feature type="transmembrane region" description="Helical" evidence="1">
    <location>
        <begin position="175"/>
        <end position="196"/>
    </location>
</feature>
<dbReference type="Pfam" id="PF01569">
    <property type="entry name" value="PAP2"/>
    <property type="match status" value="1"/>
</dbReference>
<dbReference type="Proteomes" id="UP000054314">
    <property type="component" value="Unassembled WGS sequence"/>
</dbReference>
<sequence>MVQAQVMDALSRARSALPVVLGLVLVVGGAAGFVGVLDAVQDADDVAVLDEPVLRLLVALRSEPVTWFMVAVSTVTGPVVLPVLVVVAALVWGFVRRTWWEVVLLVTAMVASTGVQLAIKDLVARPRPPVDALATATEEVGYAFPSGHTIATATFLLVGGYLVWVRRPRAHTLVLWWAVVAAGTALVAGSRLYLGYHFVSDVLASSMLAVAVLGGVVVLDRRRAARTPDPASATRTAGPGA</sequence>
<feature type="transmembrane region" description="Helical" evidence="1">
    <location>
        <begin position="16"/>
        <end position="37"/>
    </location>
</feature>
<keyword evidence="4" id="KW-1185">Reference proteome</keyword>
<feature type="transmembrane region" description="Helical" evidence="1">
    <location>
        <begin position="202"/>
        <end position="219"/>
    </location>
</feature>
<feature type="transmembrane region" description="Helical" evidence="1">
    <location>
        <begin position="99"/>
        <end position="119"/>
    </location>
</feature>
<accession>A0A0A0C1R4</accession>
<dbReference type="PANTHER" id="PTHR14969">
    <property type="entry name" value="SPHINGOSINE-1-PHOSPHATE PHOSPHOHYDROLASE"/>
    <property type="match status" value="1"/>
</dbReference>
<dbReference type="CDD" id="cd03392">
    <property type="entry name" value="PAP2_like_2"/>
    <property type="match status" value="1"/>
</dbReference>
<evidence type="ECO:0000313" key="4">
    <source>
        <dbReference type="Proteomes" id="UP000054314"/>
    </source>
</evidence>
<protein>
    <submittedName>
        <fullName evidence="3">Phosphoesterase</fullName>
    </submittedName>
</protein>
<gene>
    <name evidence="3" type="ORF">N869_07700</name>
</gene>
<organism evidence="3 4">
    <name type="scientific">Cellulomonas bogoriensis 69B4 = DSM 16987</name>
    <dbReference type="NCBI Taxonomy" id="1386082"/>
    <lineage>
        <taxon>Bacteria</taxon>
        <taxon>Bacillati</taxon>
        <taxon>Actinomycetota</taxon>
        <taxon>Actinomycetes</taxon>
        <taxon>Micrococcales</taxon>
        <taxon>Cellulomonadaceae</taxon>
        <taxon>Cellulomonas</taxon>
    </lineage>
</organism>
<keyword evidence="1" id="KW-0812">Transmembrane</keyword>
<feature type="transmembrane region" description="Helical" evidence="1">
    <location>
        <begin position="65"/>
        <end position="92"/>
    </location>
</feature>
<dbReference type="SUPFAM" id="SSF48317">
    <property type="entry name" value="Acid phosphatase/Vanadium-dependent haloperoxidase"/>
    <property type="match status" value="1"/>
</dbReference>
<dbReference type="InterPro" id="IPR000326">
    <property type="entry name" value="PAP2/HPO"/>
</dbReference>
<evidence type="ECO:0000256" key="1">
    <source>
        <dbReference type="SAM" id="Phobius"/>
    </source>
</evidence>
<keyword evidence="1" id="KW-0472">Membrane</keyword>
<proteinExistence type="predicted"/>
<feature type="domain" description="Phosphatidic acid phosphatase type 2/haloperoxidase" evidence="2">
    <location>
        <begin position="102"/>
        <end position="217"/>
    </location>
</feature>
<dbReference type="EMBL" id="AXCZ01000019">
    <property type="protein sequence ID" value="KGM13912.1"/>
    <property type="molecule type" value="Genomic_DNA"/>
</dbReference>
<evidence type="ECO:0000313" key="3">
    <source>
        <dbReference type="EMBL" id="KGM13912.1"/>
    </source>
</evidence>
<reference evidence="3 4" key="1">
    <citation type="submission" date="2013-08" db="EMBL/GenBank/DDBJ databases">
        <title>Genome sequencing of Cellulomonas bogoriensis 69B4.</title>
        <authorList>
            <person name="Chen F."/>
            <person name="Li Y."/>
            <person name="Wang G."/>
        </authorList>
    </citation>
    <scope>NUCLEOTIDE SEQUENCE [LARGE SCALE GENOMIC DNA]</scope>
    <source>
        <strain evidence="3 4">69B4</strain>
    </source>
</reference>
<dbReference type="PANTHER" id="PTHR14969:SF13">
    <property type="entry name" value="AT30094P"/>
    <property type="match status" value="1"/>
</dbReference>
<dbReference type="SMART" id="SM00014">
    <property type="entry name" value="acidPPc"/>
    <property type="match status" value="1"/>
</dbReference>
<feature type="transmembrane region" description="Helical" evidence="1">
    <location>
        <begin position="142"/>
        <end position="163"/>
    </location>
</feature>
<comment type="caution">
    <text evidence="3">The sequence shown here is derived from an EMBL/GenBank/DDBJ whole genome shotgun (WGS) entry which is preliminary data.</text>
</comment>